<evidence type="ECO:0000256" key="5">
    <source>
        <dbReference type="ARBA" id="ARBA00022692"/>
    </source>
</evidence>
<evidence type="ECO:0000256" key="9">
    <source>
        <dbReference type="ARBA" id="ARBA00042039"/>
    </source>
</evidence>
<evidence type="ECO:0000256" key="1">
    <source>
        <dbReference type="ARBA" id="ARBA00004141"/>
    </source>
</evidence>
<dbReference type="PANTHER" id="PTHR43184">
    <property type="entry name" value="MAJOR FACILITATOR SUPERFAMILY TRANSPORTER 16, ISOFORM B"/>
    <property type="match status" value="1"/>
</dbReference>
<dbReference type="GO" id="GO:0005789">
    <property type="term" value="C:endoplasmic reticulum membrane"/>
    <property type="evidence" value="ECO:0000318"/>
    <property type="project" value="GO_Central"/>
</dbReference>
<dbReference type="GO" id="GO:0022857">
    <property type="term" value="F:transmembrane transporter activity"/>
    <property type="evidence" value="ECO:0007669"/>
    <property type="project" value="InterPro"/>
</dbReference>
<evidence type="ECO:0000256" key="10">
    <source>
        <dbReference type="SAM" id="Phobius"/>
    </source>
</evidence>
<evidence type="ECO:0000256" key="7">
    <source>
        <dbReference type="ARBA" id="ARBA00023136"/>
    </source>
</evidence>
<feature type="transmembrane region" description="Helical" evidence="10">
    <location>
        <begin position="274"/>
        <end position="300"/>
    </location>
</feature>
<evidence type="ECO:0000256" key="2">
    <source>
        <dbReference type="ARBA" id="ARBA00009598"/>
    </source>
</evidence>
<dbReference type="HOGENOM" id="CLU_001265_31_6_1"/>
<dbReference type="AlphaFoldDB" id="A7RNS3"/>
<feature type="domain" description="Major facilitator superfamily (MFS) profile" evidence="11">
    <location>
        <begin position="11"/>
        <end position="469"/>
    </location>
</feature>
<evidence type="ECO:0000256" key="8">
    <source>
        <dbReference type="ARBA" id="ARBA00041091"/>
    </source>
</evidence>
<feature type="transmembrane region" description="Helical" evidence="10">
    <location>
        <begin position="69"/>
        <end position="89"/>
    </location>
</feature>
<evidence type="ECO:0000259" key="11">
    <source>
        <dbReference type="PROSITE" id="PS50850"/>
    </source>
</evidence>
<dbReference type="InterPro" id="IPR036259">
    <property type="entry name" value="MFS_trans_sf"/>
</dbReference>
<reference evidence="12 13" key="1">
    <citation type="journal article" date="2007" name="Science">
        <title>Sea anemone genome reveals ancestral eumetazoan gene repertoire and genomic organization.</title>
        <authorList>
            <person name="Putnam N.H."/>
            <person name="Srivastava M."/>
            <person name="Hellsten U."/>
            <person name="Dirks B."/>
            <person name="Chapman J."/>
            <person name="Salamov A."/>
            <person name="Terry A."/>
            <person name="Shapiro H."/>
            <person name="Lindquist E."/>
            <person name="Kapitonov V.V."/>
            <person name="Jurka J."/>
            <person name="Genikhovich G."/>
            <person name="Grigoriev I.V."/>
            <person name="Lucas S.M."/>
            <person name="Steele R.E."/>
            <person name="Finnerty J.R."/>
            <person name="Technau U."/>
            <person name="Martindale M.Q."/>
            <person name="Rokhsar D.S."/>
        </authorList>
    </citation>
    <scope>NUCLEOTIDE SEQUENCE [LARGE SCALE GENOMIC DNA]</scope>
    <source>
        <strain evidence="13">CH2 X CH6</strain>
    </source>
</reference>
<sequence>MASLTPYHILVFILTFMSYAFFHATRKAFSNCKDNMRKEWTPFNKTNPIEPESTWEAVQFFETKKSAEYFLGAMDTTFLSTYAIGLFISGALGDRFNLRKVLAFGMCSSAIMVFMFGTVSKWLNIHNIWYYGVFMALNGKCILQSTGWPSTVAVMGNWFGKSSRGLVFGLWSACASVGNIFGALEVAAVLDYGYEYAMLVPSAMLFAGGLVIFFCLIPSPQDIGLPMPSDELSSAEKQRPVFNDTDDQQPYPNQAPYALPDALFQKAIGFCQALFLPGVIPYSLSYACLKLVNYSFFFWLPYYLSVKLNWKDSIADDLSTFYDIGGIIGGAIAGFITDRMRSRSPVVVVMLILSVISLFVYKSIGAEYTLNVVVMAITGFMIGGPANLISSAISADLGRQPCLKGDDEALATVTGIVDGTGSVGAAIGQILIPVITNTNKERGWEYVFYFLMAMVRHAKGHTGKLTSGS</sequence>
<keyword evidence="7 10" id="KW-0472">Membrane</keyword>
<dbReference type="InterPro" id="IPR011701">
    <property type="entry name" value="MFS"/>
</dbReference>
<dbReference type="STRING" id="45351.A7RNS3"/>
<keyword evidence="5 10" id="KW-0812">Transmembrane</keyword>
<dbReference type="CDD" id="cd17342">
    <property type="entry name" value="MFS_SLC37A3"/>
    <property type="match status" value="1"/>
</dbReference>
<feature type="transmembrane region" description="Helical" evidence="10">
    <location>
        <begin position="196"/>
        <end position="217"/>
    </location>
</feature>
<dbReference type="InterPro" id="IPR020846">
    <property type="entry name" value="MFS_dom"/>
</dbReference>
<evidence type="ECO:0000313" key="12">
    <source>
        <dbReference type="EMBL" id="EDO46981.1"/>
    </source>
</evidence>
<evidence type="ECO:0000313" key="13">
    <source>
        <dbReference type="Proteomes" id="UP000001593"/>
    </source>
</evidence>
<dbReference type="PROSITE" id="PS50850">
    <property type="entry name" value="MFS"/>
    <property type="match status" value="1"/>
</dbReference>
<accession>A7RNS3</accession>
<comment type="similarity">
    <text evidence="2">Belongs to the major facilitator superfamily. Organophosphate:Pi antiporter (OPA) (TC 2.A.1.4) family.</text>
</comment>
<comment type="subcellular location">
    <subcellularLocation>
        <location evidence="1">Membrane</location>
        <topology evidence="1">Multi-pass membrane protein</topology>
    </subcellularLocation>
</comment>
<gene>
    <name evidence="12" type="ORF">NEMVEDRAFT_v1g161025</name>
</gene>
<dbReference type="InterPro" id="IPR000849">
    <property type="entry name" value="Sugar_P_transporter"/>
</dbReference>
<keyword evidence="4" id="KW-0762">Sugar transport</keyword>
<feature type="transmembrane region" description="Helical" evidence="10">
    <location>
        <begin position="129"/>
        <end position="154"/>
    </location>
</feature>
<dbReference type="eggNOG" id="KOG2533">
    <property type="taxonomic scope" value="Eukaryota"/>
</dbReference>
<evidence type="ECO:0000256" key="6">
    <source>
        <dbReference type="ARBA" id="ARBA00022989"/>
    </source>
</evidence>
<feature type="transmembrane region" description="Helical" evidence="10">
    <location>
        <begin position="320"/>
        <end position="337"/>
    </location>
</feature>
<keyword evidence="6 10" id="KW-1133">Transmembrane helix</keyword>
<feature type="transmembrane region" description="Helical" evidence="10">
    <location>
        <begin position="7"/>
        <end position="25"/>
    </location>
</feature>
<dbReference type="InParanoid" id="A7RNS3"/>
<dbReference type="OMA" id="YQWQVFL"/>
<evidence type="ECO:0000256" key="4">
    <source>
        <dbReference type="ARBA" id="ARBA00022597"/>
    </source>
</evidence>
<evidence type="ECO:0000256" key="3">
    <source>
        <dbReference type="ARBA" id="ARBA00022448"/>
    </source>
</evidence>
<dbReference type="Pfam" id="PF07690">
    <property type="entry name" value="MFS_1"/>
    <property type="match status" value="1"/>
</dbReference>
<organism evidence="12 13">
    <name type="scientific">Nematostella vectensis</name>
    <name type="common">Starlet sea anemone</name>
    <dbReference type="NCBI Taxonomy" id="45351"/>
    <lineage>
        <taxon>Eukaryota</taxon>
        <taxon>Metazoa</taxon>
        <taxon>Cnidaria</taxon>
        <taxon>Anthozoa</taxon>
        <taxon>Hexacorallia</taxon>
        <taxon>Actiniaria</taxon>
        <taxon>Edwardsiidae</taxon>
        <taxon>Nematostella</taxon>
    </lineage>
</organism>
<dbReference type="PIRSF" id="PIRSF002808">
    <property type="entry name" value="Hexose_phosphate_transp"/>
    <property type="match status" value="1"/>
</dbReference>
<dbReference type="Proteomes" id="UP000001593">
    <property type="component" value="Unassembled WGS sequence"/>
</dbReference>
<dbReference type="PhylomeDB" id="A7RNS3"/>
<feature type="transmembrane region" description="Helical" evidence="10">
    <location>
        <begin position="166"/>
        <end position="190"/>
    </location>
</feature>
<proteinExistence type="inferred from homology"/>
<name>A7RNS3_NEMVE</name>
<protein>
    <recommendedName>
        <fullName evidence="8">Sugar phosphate exchanger 3</fullName>
    </recommendedName>
    <alternativeName>
        <fullName evidence="9">Solute carrier family 37 member 3</fullName>
    </alternativeName>
</protein>
<dbReference type="SUPFAM" id="SSF103473">
    <property type="entry name" value="MFS general substrate transporter"/>
    <property type="match status" value="1"/>
</dbReference>
<keyword evidence="13" id="KW-1185">Reference proteome</keyword>
<dbReference type="PANTHER" id="PTHR43184:SF12">
    <property type="entry name" value="SUGAR PHOSPHATE EXCHANGER 3"/>
    <property type="match status" value="1"/>
</dbReference>
<feature type="transmembrane region" description="Helical" evidence="10">
    <location>
        <begin position="344"/>
        <end position="364"/>
    </location>
</feature>
<dbReference type="Gene3D" id="1.20.1250.20">
    <property type="entry name" value="MFS general substrate transporter like domains"/>
    <property type="match status" value="2"/>
</dbReference>
<dbReference type="FunCoup" id="A7RNS3">
    <property type="interactions" value="79"/>
</dbReference>
<feature type="transmembrane region" description="Helical" evidence="10">
    <location>
        <begin position="101"/>
        <end position="123"/>
    </location>
</feature>
<dbReference type="EMBL" id="DS469523">
    <property type="protein sequence ID" value="EDO46981.1"/>
    <property type="molecule type" value="Genomic_DNA"/>
</dbReference>
<keyword evidence="3" id="KW-0813">Transport</keyword>
<feature type="transmembrane region" description="Helical" evidence="10">
    <location>
        <begin position="370"/>
        <end position="389"/>
    </location>
</feature>